<dbReference type="Gene3D" id="3.40.30.10">
    <property type="entry name" value="Glutaredoxin"/>
    <property type="match status" value="1"/>
</dbReference>
<reference evidence="3" key="1">
    <citation type="journal article" date="2023" name="Commun. Biol.">
        <title>Genome analysis of Parmales, the sister group of diatoms, reveals the evolutionary specialization of diatoms from phago-mixotrophs to photoautotrophs.</title>
        <authorList>
            <person name="Ban H."/>
            <person name="Sato S."/>
            <person name="Yoshikawa S."/>
            <person name="Yamada K."/>
            <person name="Nakamura Y."/>
            <person name="Ichinomiya M."/>
            <person name="Sato N."/>
            <person name="Blanc-Mathieu R."/>
            <person name="Endo H."/>
            <person name="Kuwata A."/>
            <person name="Ogata H."/>
        </authorList>
    </citation>
    <scope>NUCLEOTIDE SEQUENCE [LARGE SCALE GENOMIC DNA]</scope>
</reference>
<protein>
    <submittedName>
        <fullName evidence="2">Uncharacterized protein</fullName>
    </submittedName>
</protein>
<evidence type="ECO:0000313" key="3">
    <source>
        <dbReference type="Proteomes" id="UP001165065"/>
    </source>
</evidence>
<dbReference type="PANTHER" id="PTHR47682:SF1">
    <property type="entry name" value="TETRATRICOPEPTIDE REPEAT (TPR)-CONTAINING PROTEIN"/>
    <property type="match status" value="1"/>
</dbReference>
<proteinExistence type="predicted"/>
<feature type="chain" id="PRO_5040938819" evidence="1">
    <location>
        <begin position="21"/>
        <end position="228"/>
    </location>
</feature>
<dbReference type="Gene3D" id="1.25.40.10">
    <property type="entry name" value="Tetratricopeptide repeat domain"/>
    <property type="match status" value="1"/>
</dbReference>
<dbReference type="InterPro" id="IPR036249">
    <property type="entry name" value="Thioredoxin-like_sf"/>
</dbReference>
<gene>
    <name evidence="2" type="ORF">TrCOL_g11484</name>
</gene>
<dbReference type="Proteomes" id="UP001165065">
    <property type="component" value="Unassembled WGS sequence"/>
</dbReference>
<name>A0A9W7G587_9STRA</name>
<accession>A0A9W7G587</accession>
<organism evidence="2 3">
    <name type="scientific">Triparma columacea</name>
    <dbReference type="NCBI Taxonomy" id="722753"/>
    <lineage>
        <taxon>Eukaryota</taxon>
        <taxon>Sar</taxon>
        <taxon>Stramenopiles</taxon>
        <taxon>Ochrophyta</taxon>
        <taxon>Bolidophyceae</taxon>
        <taxon>Parmales</taxon>
        <taxon>Triparmaceae</taxon>
        <taxon>Triparma</taxon>
    </lineage>
</organism>
<feature type="signal peptide" evidence="1">
    <location>
        <begin position="1"/>
        <end position="20"/>
    </location>
</feature>
<evidence type="ECO:0000256" key="1">
    <source>
        <dbReference type="SAM" id="SignalP"/>
    </source>
</evidence>
<keyword evidence="3" id="KW-1185">Reference proteome</keyword>
<comment type="caution">
    <text evidence="2">The sequence shown here is derived from an EMBL/GenBank/DDBJ whole genome shotgun (WGS) entry which is preliminary data.</text>
</comment>
<dbReference type="OrthoDB" id="2423701at2759"/>
<dbReference type="PANTHER" id="PTHR47682">
    <property type="entry name" value="TETRATRICOPEPTIDE REPEAT (TPR)-CONTAINING PROTEIN"/>
    <property type="match status" value="1"/>
</dbReference>
<evidence type="ECO:0000313" key="2">
    <source>
        <dbReference type="EMBL" id="GMI36323.1"/>
    </source>
</evidence>
<keyword evidence="1" id="KW-0732">Signal</keyword>
<dbReference type="InterPro" id="IPR011990">
    <property type="entry name" value="TPR-like_helical_dom_sf"/>
</dbReference>
<dbReference type="SUPFAM" id="SSF48452">
    <property type="entry name" value="TPR-like"/>
    <property type="match status" value="1"/>
</dbReference>
<dbReference type="EMBL" id="BRYA01000064">
    <property type="protein sequence ID" value="GMI36323.1"/>
    <property type="molecule type" value="Genomic_DNA"/>
</dbReference>
<dbReference type="CDD" id="cd02980">
    <property type="entry name" value="TRX_Fd_family"/>
    <property type="match status" value="1"/>
</dbReference>
<dbReference type="SUPFAM" id="SSF52833">
    <property type="entry name" value="Thioredoxin-like"/>
    <property type="match status" value="1"/>
</dbReference>
<sequence length="228" mass="24858">MPRKMKGLIAVIFTLSQALISPTPKVVNVCTGKSCRSGGSLQTIESFRLLRGDDSFEVVADGSCTSNCGKGPNVWVNDGRIYNGVDSDEISLLSAILEIEVGTSESPKILSSLEKYVALLSTSHPPPSSFDGIVEVLKSSKFTYALASVLLSRAESYRPICMDSALEDSLAATSCCPTHPRAYRVLADFYEDRHNIKGATEALKKHYDIHPELSKSKLLNEIRKLEES</sequence>
<dbReference type="AlphaFoldDB" id="A0A9W7G587"/>